<protein>
    <submittedName>
        <fullName evidence="1">Uncharacterized protein</fullName>
    </submittedName>
</protein>
<dbReference type="Proteomes" id="UP000092460">
    <property type="component" value="Unassembled WGS sequence"/>
</dbReference>
<keyword evidence="2" id="KW-1185">Reference proteome</keyword>
<evidence type="ECO:0000313" key="1">
    <source>
        <dbReference type="EnsemblMetazoa" id="GPPI021068-PA"/>
    </source>
</evidence>
<dbReference type="EMBL" id="JXJN01009409">
    <property type="status" value="NOT_ANNOTATED_CDS"/>
    <property type="molecule type" value="Genomic_DNA"/>
</dbReference>
<reference evidence="2" key="1">
    <citation type="submission" date="2015-01" db="EMBL/GenBank/DDBJ databases">
        <authorList>
            <person name="Aksoy S."/>
            <person name="Warren W."/>
            <person name="Wilson R.K."/>
        </authorList>
    </citation>
    <scope>NUCLEOTIDE SEQUENCE [LARGE SCALE GENOMIC DNA]</scope>
    <source>
        <strain evidence="2">IAEA</strain>
    </source>
</reference>
<evidence type="ECO:0000313" key="2">
    <source>
        <dbReference type="Proteomes" id="UP000092460"/>
    </source>
</evidence>
<name>A0A1B0B768_9MUSC</name>
<dbReference type="AlphaFoldDB" id="A0A1B0B768"/>
<organism evidence="1 2">
    <name type="scientific">Glossina palpalis gambiensis</name>
    <dbReference type="NCBI Taxonomy" id="67801"/>
    <lineage>
        <taxon>Eukaryota</taxon>
        <taxon>Metazoa</taxon>
        <taxon>Ecdysozoa</taxon>
        <taxon>Arthropoda</taxon>
        <taxon>Hexapoda</taxon>
        <taxon>Insecta</taxon>
        <taxon>Pterygota</taxon>
        <taxon>Neoptera</taxon>
        <taxon>Endopterygota</taxon>
        <taxon>Diptera</taxon>
        <taxon>Brachycera</taxon>
        <taxon>Muscomorpha</taxon>
        <taxon>Hippoboscoidea</taxon>
        <taxon>Glossinidae</taxon>
        <taxon>Glossina</taxon>
    </lineage>
</organism>
<accession>A0A1B0B768</accession>
<proteinExistence type="predicted"/>
<dbReference type="VEuPathDB" id="VectorBase:GPPI021068"/>
<reference evidence="1" key="2">
    <citation type="submission" date="2020-05" db="UniProtKB">
        <authorList>
            <consortium name="EnsemblMetazoa"/>
        </authorList>
    </citation>
    <scope>IDENTIFICATION</scope>
    <source>
        <strain evidence="1">IAEA</strain>
    </source>
</reference>
<dbReference type="EnsemblMetazoa" id="GPPI021068-RA">
    <property type="protein sequence ID" value="GPPI021068-PA"/>
    <property type="gene ID" value="GPPI021068"/>
</dbReference>
<sequence>MRDDLKYLPRKRNSDELPGKFTTLIRVKSRHAAKFCHQFKTFKIFNCAVINNKREFVIHNDLNSIA</sequence>